<dbReference type="InterPro" id="IPR010064">
    <property type="entry name" value="HK97-gp10_tail"/>
</dbReference>
<dbReference type="EMBL" id="JAEDAE010000005">
    <property type="protein sequence ID" value="MBH8558992.1"/>
    <property type="molecule type" value="Genomic_DNA"/>
</dbReference>
<sequence length="163" mass="17431">MANTSGFKIKGIEELNQVLAGFDDKLGAQVLDKILRKAAGPLVRESKRLSSNADVTGETTKSIGIIANRRNNSITVGPRRGNGFKGYHAHLLEYGTAPHLIKAKAAGGLLHWAGGAATQVQHPGSAAQPFMRPAFDATGTSMVESIKDQCREIIESGFKSVYR</sequence>
<reference evidence="1 2" key="1">
    <citation type="submission" date="2020-12" db="EMBL/GenBank/DDBJ databases">
        <title>Hymenobacter sp.</title>
        <authorList>
            <person name="Kim M.K."/>
        </authorList>
    </citation>
    <scope>NUCLEOTIDE SEQUENCE [LARGE SCALE GENOMIC DNA]</scope>
    <source>
        <strain evidence="1 2">BT442</strain>
    </source>
</reference>
<gene>
    <name evidence="1" type="ORF">I7X13_13080</name>
</gene>
<evidence type="ECO:0000313" key="1">
    <source>
        <dbReference type="EMBL" id="MBH8558992.1"/>
    </source>
</evidence>
<evidence type="ECO:0000313" key="2">
    <source>
        <dbReference type="Proteomes" id="UP000625631"/>
    </source>
</evidence>
<dbReference type="Proteomes" id="UP000625631">
    <property type="component" value="Unassembled WGS sequence"/>
</dbReference>
<keyword evidence="2" id="KW-1185">Reference proteome</keyword>
<dbReference type="NCBIfam" id="TIGR01725">
    <property type="entry name" value="phge_HK97_gp10"/>
    <property type="match status" value="1"/>
</dbReference>
<dbReference type="RefSeq" id="WP_198075843.1">
    <property type="nucleotide sequence ID" value="NZ_JAEDAE010000005.1"/>
</dbReference>
<name>A0ABS0Q8T0_9BACT</name>
<proteinExistence type="predicted"/>
<protein>
    <submittedName>
        <fullName evidence="1">HK97 gp10 family phage protein</fullName>
    </submittedName>
</protein>
<accession>A0ABS0Q8T0</accession>
<organism evidence="1 2">
    <name type="scientific">Hymenobacter negativus</name>
    <dbReference type="NCBI Taxonomy" id="2795026"/>
    <lineage>
        <taxon>Bacteria</taxon>
        <taxon>Pseudomonadati</taxon>
        <taxon>Bacteroidota</taxon>
        <taxon>Cytophagia</taxon>
        <taxon>Cytophagales</taxon>
        <taxon>Hymenobacteraceae</taxon>
        <taxon>Hymenobacter</taxon>
    </lineage>
</organism>
<comment type="caution">
    <text evidence="1">The sequence shown here is derived from an EMBL/GenBank/DDBJ whole genome shotgun (WGS) entry which is preliminary data.</text>
</comment>